<sequence>MGEALLTTLSMENHLHPSTLLSMDSSAASHEELDREINRQSVLSRPPDINLPLSAERSPPPQSWNPDPCDILDVGLGTQIYETETLLNLPKIGRKCAKRLDSIWGAWFFFNFYFKPVLNEKTKGKITRDGNGVSGFDKSDLQLDVFLVQHDMENMYMWVFKERPENALGKMQLRSYMNGHSRQGERPFPFSVEKGFVRSHRMQRKYYRGLSNPQCVHGIEIVRLPNLMVLDEEERKRWIEITGRDLNFSIPLEASDFGSWRNLPSTEFELERHPPLLKSTLNPHSRKLLNGSGLNLSTQPLNHVNGDGMDLSPVCNKRRKEFFQLGNDEDCCLPIIPHTDRIQDTEMHPIEPHWVNDFSGVMRNMYGPVTAAKTIYEDEEGYLIIVNLPFTDLQRMKVSWRNSLTHGIVKISCVSTARVPFIKRRERTFKLTDPSPEHCPPGDFVREISLATRIPEDANLQAYFDETGTVLEIMVPKHRVGPEEHEVHVSLRPHLGANDLQLT</sequence>
<dbReference type="OrthoDB" id="1695413at2759"/>
<gene>
    <name evidence="4" type="ORF">GIB67_022149</name>
</gene>
<accession>A0A7J7N989</accession>
<organism evidence="4 5">
    <name type="scientific">Kingdonia uniflora</name>
    <dbReference type="NCBI Taxonomy" id="39325"/>
    <lineage>
        <taxon>Eukaryota</taxon>
        <taxon>Viridiplantae</taxon>
        <taxon>Streptophyta</taxon>
        <taxon>Embryophyta</taxon>
        <taxon>Tracheophyta</taxon>
        <taxon>Spermatophyta</taxon>
        <taxon>Magnoliopsida</taxon>
        <taxon>Ranunculales</taxon>
        <taxon>Circaeasteraceae</taxon>
        <taxon>Kingdonia</taxon>
    </lineage>
</organism>
<feature type="region of interest" description="Disordered" evidence="1">
    <location>
        <begin position="36"/>
        <end position="67"/>
    </location>
</feature>
<keyword evidence="5" id="KW-1185">Reference proteome</keyword>
<dbReference type="InterPro" id="IPR058354">
    <property type="entry name" value="DUF8041"/>
</dbReference>
<evidence type="ECO:0008006" key="6">
    <source>
        <dbReference type="Google" id="ProtNLM"/>
    </source>
</evidence>
<evidence type="ECO:0000313" key="4">
    <source>
        <dbReference type="EMBL" id="KAF6163584.1"/>
    </source>
</evidence>
<feature type="domain" description="DUF8041" evidence="3">
    <location>
        <begin position="95"/>
        <end position="261"/>
    </location>
</feature>
<dbReference type="InterPro" id="IPR058937">
    <property type="entry name" value="ACL_Hsps-like_put"/>
</dbReference>
<dbReference type="EMBL" id="JACGCM010000972">
    <property type="protein sequence ID" value="KAF6163584.1"/>
    <property type="molecule type" value="Genomic_DNA"/>
</dbReference>
<dbReference type="Proteomes" id="UP000541444">
    <property type="component" value="Unassembled WGS sequence"/>
</dbReference>
<feature type="domain" description="Hsps-like putative alpha-crystallin-like" evidence="2">
    <location>
        <begin position="369"/>
        <end position="477"/>
    </location>
</feature>
<evidence type="ECO:0000259" key="2">
    <source>
        <dbReference type="Pfam" id="PF26144"/>
    </source>
</evidence>
<dbReference type="PANTHER" id="PTHR33981:SF3">
    <property type="entry name" value="EXPRESSED PROTEIN"/>
    <property type="match status" value="1"/>
</dbReference>
<comment type="caution">
    <text evidence="4">The sequence shown here is derived from an EMBL/GenBank/DDBJ whole genome shotgun (WGS) entry which is preliminary data.</text>
</comment>
<dbReference type="Pfam" id="PF26145">
    <property type="entry name" value="DUF8041"/>
    <property type="match status" value="1"/>
</dbReference>
<dbReference type="PANTHER" id="PTHR33981">
    <property type="entry name" value="EXPRESSED PROTEIN"/>
    <property type="match status" value="1"/>
</dbReference>
<protein>
    <recommendedName>
        <fullName evidence="6">HSP20-like chaperones superfamily protein</fullName>
    </recommendedName>
</protein>
<evidence type="ECO:0000313" key="5">
    <source>
        <dbReference type="Proteomes" id="UP000541444"/>
    </source>
</evidence>
<proteinExistence type="predicted"/>
<dbReference type="AlphaFoldDB" id="A0A7J7N989"/>
<evidence type="ECO:0000256" key="1">
    <source>
        <dbReference type="SAM" id="MobiDB-lite"/>
    </source>
</evidence>
<dbReference type="Pfam" id="PF26144">
    <property type="entry name" value="ACL_Hsps-like"/>
    <property type="match status" value="1"/>
</dbReference>
<evidence type="ECO:0000259" key="3">
    <source>
        <dbReference type="Pfam" id="PF26145"/>
    </source>
</evidence>
<name>A0A7J7N989_9MAGN</name>
<reference evidence="4 5" key="1">
    <citation type="journal article" date="2020" name="IScience">
        <title>Genome Sequencing of the Endangered Kingdonia uniflora (Circaeasteraceae, Ranunculales) Reveals Potential Mechanisms of Evolutionary Specialization.</title>
        <authorList>
            <person name="Sun Y."/>
            <person name="Deng T."/>
            <person name="Zhang A."/>
            <person name="Moore M.J."/>
            <person name="Landis J.B."/>
            <person name="Lin N."/>
            <person name="Zhang H."/>
            <person name="Zhang X."/>
            <person name="Huang J."/>
            <person name="Zhang X."/>
            <person name="Sun H."/>
            <person name="Wang H."/>
        </authorList>
    </citation>
    <scope>NUCLEOTIDE SEQUENCE [LARGE SCALE GENOMIC DNA]</scope>
    <source>
        <strain evidence="4">TB1705</strain>
        <tissue evidence="4">Leaf</tissue>
    </source>
</reference>